<evidence type="ECO:0000259" key="4">
    <source>
        <dbReference type="PROSITE" id="PS51898"/>
    </source>
</evidence>
<organism evidence="5 6">
    <name type="scientific">Jilunia laotingensis</name>
    <dbReference type="NCBI Taxonomy" id="2763675"/>
    <lineage>
        <taxon>Bacteria</taxon>
        <taxon>Pseudomonadati</taxon>
        <taxon>Bacteroidota</taxon>
        <taxon>Bacteroidia</taxon>
        <taxon>Bacteroidales</taxon>
        <taxon>Bacteroidaceae</taxon>
        <taxon>Jilunia</taxon>
    </lineage>
</organism>
<evidence type="ECO:0000256" key="2">
    <source>
        <dbReference type="ARBA" id="ARBA00023125"/>
    </source>
</evidence>
<keyword evidence="6" id="KW-1185">Reference proteome</keyword>
<dbReference type="AlphaFoldDB" id="A0A926IPM5"/>
<dbReference type="InterPro" id="IPR013762">
    <property type="entry name" value="Integrase-like_cat_sf"/>
</dbReference>
<dbReference type="InterPro" id="IPR002104">
    <property type="entry name" value="Integrase_catalytic"/>
</dbReference>
<dbReference type="Gene3D" id="1.10.443.10">
    <property type="entry name" value="Intergrase catalytic core"/>
    <property type="match status" value="1"/>
</dbReference>
<dbReference type="GO" id="GO:0015074">
    <property type="term" value="P:DNA integration"/>
    <property type="evidence" value="ECO:0007669"/>
    <property type="project" value="InterPro"/>
</dbReference>
<evidence type="ECO:0000256" key="3">
    <source>
        <dbReference type="ARBA" id="ARBA00023172"/>
    </source>
</evidence>
<accession>A0A926IPM5</accession>
<dbReference type="PROSITE" id="PS51898">
    <property type="entry name" value="TYR_RECOMBINASE"/>
    <property type="match status" value="1"/>
</dbReference>
<dbReference type="Pfam" id="PF13102">
    <property type="entry name" value="Phage_int_SAM_5"/>
    <property type="match status" value="1"/>
</dbReference>
<dbReference type="Proteomes" id="UP000651085">
    <property type="component" value="Unassembled WGS sequence"/>
</dbReference>
<dbReference type="InterPro" id="IPR050090">
    <property type="entry name" value="Tyrosine_recombinase_XerCD"/>
</dbReference>
<dbReference type="EMBL" id="JACRTF010000001">
    <property type="protein sequence ID" value="MBC8591838.1"/>
    <property type="molecule type" value="Genomic_DNA"/>
</dbReference>
<dbReference type="Gene3D" id="1.10.150.130">
    <property type="match status" value="1"/>
</dbReference>
<proteinExistence type="inferred from homology"/>
<dbReference type="Pfam" id="PF17293">
    <property type="entry name" value="Arm-DNA-bind_5"/>
    <property type="match status" value="1"/>
</dbReference>
<dbReference type="InterPro" id="IPR035386">
    <property type="entry name" value="Arm-DNA-bind_5"/>
</dbReference>
<dbReference type="InterPro" id="IPR011010">
    <property type="entry name" value="DNA_brk_join_enz"/>
</dbReference>
<dbReference type="Pfam" id="PF00589">
    <property type="entry name" value="Phage_integrase"/>
    <property type="match status" value="1"/>
</dbReference>
<dbReference type="InterPro" id="IPR025269">
    <property type="entry name" value="SAM-like_dom"/>
</dbReference>
<protein>
    <submittedName>
        <fullName evidence="5">Tyrosine-type recombinase/integrase</fullName>
    </submittedName>
</protein>
<dbReference type="SUPFAM" id="SSF56349">
    <property type="entry name" value="DNA breaking-rejoining enzymes"/>
    <property type="match status" value="1"/>
</dbReference>
<keyword evidence="2" id="KW-0238">DNA-binding</keyword>
<dbReference type="PANTHER" id="PTHR30349">
    <property type="entry name" value="PHAGE INTEGRASE-RELATED"/>
    <property type="match status" value="1"/>
</dbReference>
<dbReference type="GO" id="GO:0003677">
    <property type="term" value="F:DNA binding"/>
    <property type="evidence" value="ECO:0007669"/>
    <property type="project" value="UniProtKB-KW"/>
</dbReference>
<feature type="domain" description="Tyr recombinase" evidence="4">
    <location>
        <begin position="252"/>
        <end position="436"/>
    </location>
</feature>
<reference evidence="5" key="1">
    <citation type="submission" date="2020-08" db="EMBL/GenBank/DDBJ databases">
        <title>Genome public.</title>
        <authorList>
            <person name="Liu C."/>
            <person name="Sun Q."/>
        </authorList>
    </citation>
    <scope>NUCLEOTIDE SEQUENCE</scope>
    <source>
        <strain evidence="5">N12</strain>
    </source>
</reference>
<dbReference type="PANTHER" id="PTHR30349:SF64">
    <property type="entry name" value="PROPHAGE INTEGRASE INTD-RELATED"/>
    <property type="match status" value="1"/>
</dbReference>
<comment type="caution">
    <text evidence="5">The sequence shown here is derived from an EMBL/GenBank/DDBJ whole genome shotgun (WGS) entry which is preliminary data.</text>
</comment>
<evidence type="ECO:0000256" key="1">
    <source>
        <dbReference type="ARBA" id="ARBA00008857"/>
    </source>
</evidence>
<evidence type="ECO:0000313" key="6">
    <source>
        <dbReference type="Proteomes" id="UP000651085"/>
    </source>
</evidence>
<dbReference type="RefSeq" id="WP_262433059.1">
    <property type="nucleotide sequence ID" value="NZ_JACRTF010000001.1"/>
</dbReference>
<keyword evidence="3" id="KW-0233">DNA recombination</keyword>
<gene>
    <name evidence="5" type="ORF">H8744_01010</name>
</gene>
<sequence length="445" mass="52447">MKGINRNLLKKQDETKLRLNFNLKQVRDEKRLTQIMLVTTINQKRIRIYTKLRIEPEYWDHRNHRCYLFDHLNLREKRRLKHINKQIEDIVFSLIEADERLAMRGEYLSAPTIREVVKENQYHGQLIKDPITCLKGLIDDYEKSVNRKGHRGIESTKTTYLTALNRLIEFNKQRNTPITSFDDFNKKFFIDFTNYLYGYAFGKSTKKAHYTQNTVINTLKVLKNLLHRAYDNEMTTNNYFLKVQTTLPSDSSEQIYLREKEIHKFAAVFTENDLEREVRDMFVIACYTALRISDIQQLNHAIIKEGVLSLYQTKTKELVNIPIFKEVAPIIAHYQQIGFPVINSVKANKIVKVLAARCNIDEIICYKESRGGETHIRNTPKYNMVSFHTARRSCVTNLYKRGYPINYVMTLSGHRSIQAFQRYLKASSKELMSDFVHLLKKDKAI</sequence>
<comment type="similarity">
    <text evidence="1">Belongs to the 'phage' integrase family.</text>
</comment>
<evidence type="ECO:0000313" key="5">
    <source>
        <dbReference type="EMBL" id="MBC8591838.1"/>
    </source>
</evidence>
<dbReference type="GO" id="GO:0006310">
    <property type="term" value="P:DNA recombination"/>
    <property type="evidence" value="ECO:0007669"/>
    <property type="project" value="UniProtKB-KW"/>
</dbReference>
<dbReference type="InterPro" id="IPR010998">
    <property type="entry name" value="Integrase_recombinase_N"/>
</dbReference>
<name>A0A926IPM5_9BACT</name>